<dbReference type="EMBL" id="LN852937">
    <property type="protein sequence ID" value="CRY94489.1"/>
    <property type="molecule type" value="Genomic_DNA"/>
</dbReference>
<accession>A0A0H5PZ89</accession>
<dbReference type="InterPro" id="IPR000525">
    <property type="entry name" value="Initiator_Rep_WH1"/>
</dbReference>
<dbReference type="InterPro" id="IPR036390">
    <property type="entry name" value="WH_DNA-bd_sf"/>
</dbReference>
<geneLocation type="plasmid" evidence="2">
    <name>pRGRH0265</name>
</geneLocation>
<protein>
    <recommendedName>
        <fullName evidence="1">Initiator Rep protein WH1 domain-containing protein</fullName>
    </recommendedName>
</protein>
<dbReference type="AlphaFoldDB" id="A0A0H5PZ89"/>
<dbReference type="SUPFAM" id="SSF46785">
    <property type="entry name" value="Winged helix' DNA-binding domain"/>
    <property type="match status" value="2"/>
</dbReference>
<evidence type="ECO:0000313" key="2">
    <source>
        <dbReference type="EMBL" id="CRY94489.1"/>
    </source>
</evidence>
<reference evidence="2" key="1">
    <citation type="submission" date="2015-06" db="EMBL/GenBank/DDBJ databases">
        <authorList>
            <person name="Joergensen T."/>
        </authorList>
    </citation>
    <scope>NUCLEOTIDE SEQUENCE</scope>
    <source>
        <plasmid evidence="2">pRGRH0265</plasmid>
    </source>
</reference>
<keyword evidence="2" id="KW-0614">Plasmid</keyword>
<name>A0A0H5PZ89_9ZZZZ</name>
<reference evidence="2" key="2">
    <citation type="submission" date="2015-07" db="EMBL/GenBank/DDBJ databases">
        <title>Plasmids, circular viruses and viroids from rat gut.</title>
        <authorList>
            <person name="Jorgensen T.J."/>
            <person name="Hansen M.A."/>
            <person name="Xu Z."/>
            <person name="Tabak M.A."/>
            <person name="Sorensen S.J."/>
            <person name="Hansen L.H."/>
        </authorList>
    </citation>
    <scope>NUCLEOTIDE SEQUENCE</scope>
    <source>
        <plasmid evidence="2">pRGRH0265</plasmid>
    </source>
</reference>
<dbReference type="GO" id="GO:0006270">
    <property type="term" value="P:DNA replication initiation"/>
    <property type="evidence" value="ECO:0007669"/>
    <property type="project" value="InterPro"/>
</dbReference>
<sequence>MKMEKKHMHKWNGIDSDKIEKVENRVLSVGNMFDDALVVMSNLIARATTKWSLEETKMFLCTISKIKTRDENNWVTLKKTDIQEKLGITPQNGSWMREKFKNMMTKSYVQFDGKNNTELEWHDGFVMYEVKSTKKTISVKFNETYLPFFDQLPNHFTEFYLEYVKDFTRLSSYNLYVFLCSWHDPDYLVQNKKISKSELPKIFNLKEGEYWRNYGKENARFHWSDFEKRCLNPAIEEIKELSAEGKCDMWIESCEKIKKGKTVLGYDIRYSFIDKEGFRK</sequence>
<feature type="domain" description="Initiator Rep protein WH1" evidence="1">
    <location>
        <begin position="38"/>
        <end position="180"/>
    </location>
</feature>
<proteinExistence type="predicted"/>
<dbReference type="InterPro" id="IPR036388">
    <property type="entry name" value="WH-like_DNA-bd_sf"/>
</dbReference>
<organism evidence="2">
    <name type="scientific">uncultured prokaryote</name>
    <dbReference type="NCBI Taxonomy" id="198431"/>
    <lineage>
        <taxon>unclassified sequences</taxon>
        <taxon>environmental samples</taxon>
    </lineage>
</organism>
<dbReference type="Gene3D" id="1.10.10.10">
    <property type="entry name" value="Winged helix-like DNA-binding domain superfamily/Winged helix DNA-binding domain"/>
    <property type="match status" value="2"/>
</dbReference>
<dbReference type="Pfam" id="PF21205">
    <property type="entry name" value="Rep3_C"/>
    <property type="match status" value="1"/>
</dbReference>
<dbReference type="GO" id="GO:0003887">
    <property type="term" value="F:DNA-directed DNA polymerase activity"/>
    <property type="evidence" value="ECO:0007669"/>
    <property type="project" value="InterPro"/>
</dbReference>
<dbReference type="Pfam" id="PF01051">
    <property type="entry name" value="Rep3_N"/>
    <property type="match status" value="1"/>
</dbReference>
<evidence type="ECO:0000259" key="1">
    <source>
        <dbReference type="Pfam" id="PF01051"/>
    </source>
</evidence>